<dbReference type="GO" id="GO:0040001">
    <property type="term" value="P:establishment of mitotic spindle localization"/>
    <property type="evidence" value="ECO:0007669"/>
    <property type="project" value="TreeGrafter"/>
</dbReference>
<name>G3H136_CRIGR</name>
<reference evidence="3" key="1">
    <citation type="journal article" date="2011" name="Nat. Biotechnol.">
        <title>The genomic sequence of the Chinese hamster ovary (CHO)-K1 cell line.</title>
        <authorList>
            <person name="Xu X."/>
            <person name="Nagarajan H."/>
            <person name="Lewis N.E."/>
            <person name="Pan S."/>
            <person name="Cai Z."/>
            <person name="Liu X."/>
            <person name="Chen W."/>
            <person name="Xie M."/>
            <person name="Wang W."/>
            <person name="Hammond S."/>
            <person name="Andersen M.R."/>
            <person name="Neff N."/>
            <person name="Passarelli B."/>
            <person name="Koh W."/>
            <person name="Fan H.C."/>
            <person name="Wang J."/>
            <person name="Gui Y."/>
            <person name="Lee K.H."/>
            <person name="Betenbaugh M.J."/>
            <person name="Quake S.R."/>
            <person name="Famili I."/>
            <person name="Palsson B.O."/>
            <person name="Wang J."/>
        </authorList>
    </citation>
    <scope>NUCLEOTIDE SEQUENCE [LARGE SCALE GENOMIC DNA]</scope>
    <source>
        <strain evidence="3">CHO K1 cell line</strain>
    </source>
</reference>
<feature type="region of interest" description="Disordered" evidence="1">
    <location>
        <begin position="213"/>
        <end position="268"/>
    </location>
</feature>
<feature type="compositionally biased region" description="Low complexity" evidence="1">
    <location>
        <begin position="63"/>
        <end position="77"/>
    </location>
</feature>
<dbReference type="AlphaFoldDB" id="G3H136"/>
<dbReference type="GO" id="GO:0090307">
    <property type="term" value="P:mitotic spindle assembly"/>
    <property type="evidence" value="ECO:0007669"/>
    <property type="project" value="TreeGrafter"/>
</dbReference>
<accession>G3H136</accession>
<dbReference type="InParanoid" id="G3H136"/>
<feature type="compositionally biased region" description="Low complexity" evidence="1">
    <location>
        <begin position="37"/>
        <end position="51"/>
    </location>
</feature>
<dbReference type="PANTHER" id="PTHR21567:SF28">
    <property type="entry name" value="CLIP-ASSOCIATING PROTEIN 1"/>
    <property type="match status" value="1"/>
</dbReference>
<evidence type="ECO:0000313" key="2">
    <source>
        <dbReference type="EMBL" id="EGV92603.1"/>
    </source>
</evidence>
<sequence>MEKEGRKMLWVCFWHPVVADGPDKNFDDEDSVDGNRPSSASSSSSKAPSSSRRNVSMGTTRRLVSSSLGSKSSAAKEGAGAVDEEDFIKAFDDVPVVQIYSSRDLEESINKIREILSDDKHDWEQRVNALKKMRSLLLAGAAEYDNFFQHLRLLDGAFKLSAKDLRSQVVREACITLGCYWGFHSHFSREAEHLYHTLESSYQKALQSHLKNSDSIVSLPQSDRSSSSSQESLNRPLSAKRSPTGSTTSRASTVSTKSVSTTGSLQRSRSDIDVNAAASAKSKVSSSSGSTAFSSAAALPPGSYASLGKQAPSCPAAPVTLASQQIIGLCDCEKPYCSRVV</sequence>
<dbReference type="GO" id="GO:0000776">
    <property type="term" value="C:kinetochore"/>
    <property type="evidence" value="ECO:0007669"/>
    <property type="project" value="TreeGrafter"/>
</dbReference>
<gene>
    <name evidence="2" type="ORF">I79_003860</name>
</gene>
<organism evidence="2 3">
    <name type="scientific">Cricetulus griseus</name>
    <name type="common">Chinese hamster</name>
    <name type="synonym">Cricetulus barabensis griseus</name>
    <dbReference type="NCBI Taxonomy" id="10029"/>
    <lineage>
        <taxon>Eukaryota</taxon>
        <taxon>Metazoa</taxon>
        <taxon>Chordata</taxon>
        <taxon>Craniata</taxon>
        <taxon>Vertebrata</taxon>
        <taxon>Euteleostomi</taxon>
        <taxon>Mammalia</taxon>
        <taxon>Eutheria</taxon>
        <taxon>Euarchontoglires</taxon>
        <taxon>Glires</taxon>
        <taxon>Rodentia</taxon>
        <taxon>Myomorpha</taxon>
        <taxon>Muroidea</taxon>
        <taxon>Cricetidae</taxon>
        <taxon>Cricetinae</taxon>
        <taxon>Cricetulus</taxon>
    </lineage>
</organism>
<dbReference type="GO" id="GO:0045180">
    <property type="term" value="C:basal cortex"/>
    <property type="evidence" value="ECO:0007669"/>
    <property type="project" value="TreeGrafter"/>
</dbReference>
<dbReference type="GO" id="GO:0005876">
    <property type="term" value="C:spindle microtubule"/>
    <property type="evidence" value="ECO:0007669"/>
    <property type="project" value="TreeGrafter"/>
</dbReference>
<dbReference type="STRING" id="10029.G3H136"/>
<protein>
    <submittedName>
        <fullName evidence="2">CLIP-associating protein 1</fullName>
    </submittedName>
</protein>
<dbReference type="GO" id="GO:0005881">
    <property type="term" value="C:cytoplasmic microtubule"/>
    <property type="evidence" value="ECO:0007669"/>
    <property type="project" value="TreeGrafter"/>
</dbReference>
<dbReference type="Proteomes" id="UP000001075">
    <property type="component" value="Unassembled WGS sequence"/>
</dbReference>
<dbReference type="GO" id="GO:0008017">
    <property type="term" value="F:microtubule binding"/>
    <property type="evidence" value="ECO:0007669"/>
    <property type="project" value="TreeGrafter"/>
</dbReference>
<dbReference type="GO" id="GO:0072686">
    <property type="term" value="C:mitotic spindle"/>
    <property type="evidence" value="ECO:0007669"/>
    <property type="project" value="TreeGrafter"/>
</dbReference>
<dbReference type="PANTHER" id="PTHR21567">
    <property type="entry name" value="CLASP"/>
    <property type="match status" value="1"/>
</dbReference>
<evidence type="ECO:0000313" key="3">
    <source>
        <dbReference type="Proteomes" id="UP000001075"/>
    </source>
</evidence>
<dbReference type="EMBL" id="JH000101">
    <property type="protein sequence ID" value="EGV92603.1"/>
    <property type="molecule type" value="Genomic_DNA"/>
</dbReference>
<feature type="compositionally biased region" description="Low complexity" evidence="1">
    <location>
        <begin position="244"/>
        <end position="264"/>
    </location>
</feature>
<feature type="compositionally biased region" description="Low complexity" evidence="1">
    <location>
        <begin position="218"/>
        <end position="237"/>
    </location>
</feature>
<dbReference type="InterPro" id="IPR011989">
    <property type="entry name" value="ARM-like"/>
</dbReference>
<evidence type="ECO:0000256" key="1">
    <source>
        <dbReference type="SAM" id="MobiDB-lite"/>
    </source>
</evidence>
<dbReference type="GO" id="GO:0043515">
    <property type="term" value="F:kinetochore binding"/>
    <property type="evidence" value="ECO:0007669"/>
    <property type="project" value="TreeGrafter"/>
</dbReference>
<proteinExistence type="predicted"/>
<dbReference type="GO" id="GO:0005815">
    <property type="term" value="C:microtubule organizing center"/>
    <property type="evidence" value="ECO:0007669"/>
    <property type="project" value="TreeGrafter"/>
</dbReference>
<dbReference type="Gene3D" id="1.25.10.10">
    <property type="entry name" value="Leucine-rich Repeat Variant"/>
    <property type="match status" value="2"/>
</dbReference>
<feature type="region of interest" description="Disordered" evidence="1">
    <location>
        <begin position="18"/>
        <end position="77"/>
    </location>
</feature>